<evidence type="ECO:0000313" key="3">
    <source>
        <dbReference type="Proteomes" id="UP000626109"/>
    </source>
</evidence>
<evidence type="ECO:0000256" key="1">
    <source>
        <dbReference type="SAM" id="MobiDB-lite"/>
    </source>
</evidence>
<dbReference type="InterPro" id="IPR052055">
    <property type="entry name" value="Hepadnavirus_pol/RT"/>
</dbReference>
<comment type="caution">
    <text evidence="2">The sequence shown here is derived from an EMBL/GenBank/DDBJ whole genome shotgun (WGS) entry which is preliminary data.</text>
</comment>
<feature type="region of interest" description="Disordered" evidence="1">
    <location>
        <begin position="833"/>
        <end position="959"/>
    </location>
</feature>
<feature type="compositionally biased region" description="Basic and acidic residues" evidence="1">
    <location>
        <begin position="327"/>
        <end position="369"/>
    </location>
</feature>
<feature type="region of interest" description="Disordered" evidence="1">
    <location>
        <begin position="1709"/>
        <end position="1768"/>
    </location>
</feature>
<protein>
    <submittedName>
        <fullName evidence="2">Uncharacterized protein</fullName>
    </submittedName>
</protein>
<dbReference type="Proteomes" id="UP000626109">
    <property type="component" value="Unassembled WGS sequence"/>
</dbReference>
<dbReference type="EMBL" id="CAJNNW010025994">
    <property type="protein sequence ID" value="CAE8681799.1"/>
    <property type="molecule type" value="Genomic_DNA"/>
</dbReference>
<feature type="non-terminal residue" evidence="2">
    <location>
        <position position="1978"/>
    </location>
</feature>
<feature type="region of interest" description="Disordered" evidence="1">
    <location>
        <begin position="1874"/>
        <end position="1978"/>
    </location>
</feature>
<feature type="compositionally biased region" description="Pro residues" evidence="1">
    <location>
        <begin position="1740"/>
        <end position="1756"/>
    </location>
</feature>
<reference evidence="2" key="1">
    <citation type="submission" date="2021-02" db="EMBL/GenBank/DDBJ databases">
        <authorList>
            <person name="Dougan E. K."/>
            <person name="Rhodes N."/>
            <person name="Thang M."/>
            <person name="Chan C."/>
        </authorList>
    </citation>
    <scope>NUCLEOTIDE SEQUENCE</scope>
</reference>
<evidence type="ECO:0000313" key="2">
    <source>
        <dbReference type="EMBL" id="CAE8681799.1"/>
    </source>
</evidence>
<gene>
    <name evidence="2" type="ORF">PGLA2088_LOCUS22614</name>
</gene>
<accession>A0A813JP73</accession>
<name>A0A813JP73_POLGL</name>
<organism evidence="2 3">
    <name type="scientific">Polarella glacialis</name>
    <name type="common">Dinoflagellate</name>
    <dbReference type="NCBI Taxonomy" id="89957"/>
    <lineage>
        <taxon>Eukaryota</taxon>
        <taxon>Sar</taxon>
        <taxon>Alveolata</taxon>
        <taxon>Dinophyceae</taxon>
        <taxon>Suessiales</taxon>
        <taxon>Suessiaceae</taxon>
        <taxon>Polarella</taxon>
    </lineage>
</organism>
<dbReference type="PANTHER" id="PTHR33050">
    <property type="entry name" value="REVERSE TRANSCRIPTASE DOMAIN-CONTAINING PROTEIN"/>
    <property type="match status" value="1"/>
</dbReference>
<proteinExistence type="predicted"/>
<sequence>MAPALSAVETTAAMEAGGADLKFLFSKEGVSLGMQAKLFHSGIVSNAKLAAFAANEADLRAVLGGVELNLDSTASLANRVQVAAITVCFSTCKERAKEQAKVEGEMQAKLLTKPLPITEFAAMRATFRARFGPLEDKQTPARSYLELRVEELESGEMRAEALRAVLSRDHEAVDLLMPGFDKAGNYTLRRSQSNAEDPCDAEELRSRVTLMGTGLIIISLRHTNIPWLQNLTPAVFQTFLNYLLGEWVWQLVARDSGRVIQTPSWRLLLAYELAIRNRAYRQVGLGFGTFADCLAEACSDSVTLQRCFTTPLQLAGPLPPAFSNTGKEGDKKRKRAVAKDGEGKGRAHAKDGGKGGKGTPKGEKGDKAAAKGKRGLGPHGCHWTTPDGKGVCFDWNTPDGCKNKNRQFVECCGRCFSLKRPIFRCGGNAKLPETQGAGAGAELPQGQTVALRQPQFEEALTLTPTASALPTLLSSSSSSSRAVQGNCFKKKPHRGLVRKVHFEVDENIVSRSGKKEVVLLPRLAVPTPESKSALKKTTVPSKTAVSKQRTALYLFAGLERKSDVTSFLKKAHWQVEEKDILRSRAHDITKPAVAKRILASIEASKYDAVIISSPCDTFTRVKFANNFGPSPSRTLTHKRGFPWLPPLRAKPIRQANFLTDFSFECLKSQRRTRPGLCIMEFPEDLGAIAHGKWQGARPASIWQWPEFAELLADKSFATLGLRQSDFGTPYVKPTRFLLRLPVISPAPVFFGAPTFDGEGFYTGPIPKFTTSLTLARQAGETGFRTSGTAAWPPDMCQWLSNCILASVDDVDDVMGASSSASAPSAVAVVGTEANSGGEDLEVSAGAAPPEAAGHHPQEAGKLGPEASAGGAPLEAAGHRPQETGKLGPEASAGAAPPEAAAHHLQEAGKLGPAPAGAGWEEALPPHWVGGRGPPRSTSVLGKERPYHDGAGLTSPGRWDQEKRVFPEGSHWDILRDGLEALLLGLAGDGCPSKGEAWIQRLAARLCVGIKDDPFPFEWVEKGRDFLHEWLSTRCSDYADSRKAGDVSEGQPFLLNLLYHLLREMKDADFAVLKQYMTGVTLGVLKAMPRTPAVYEEQTKWRLEEDPFCAQELFASNYGTVEDHLTEVEANFVEEEKEGLMFRLSMKDFLARFGTNFAISALAVLVERGKGKTVMVDGVEMTLDKLRVLYDATHVTRVNHRIRCRDKVRMPSVAEKLYLLRGFKAKRVFALAICGDVAKAHRRFKVAEEEQGYQACQLRGDTVWVNKVGTFGLVPCAYWWSRLLGCIVRAGYGLLGSSRPIEMLWYADGMEILGTNARERRSMVLMIFFMILFGLPFKNSKYRGGYQTEWIGLAVDYKTYSLGISAARAQWLIGWMSKALIDTKVNPRHMAGTLGRLGFTVAALMDEKPFLGPIYVWSSATLNSNRDRVTIPWAIRLIFIWLIRRLTGSGRMLEVRSAPAVEGILFRSDAKAEDTTAAIGGWECRRGADASQARWFFLRVDASWAPWAFAKKSDPKRVIAALELLGTILCVKLFCAEWGREFCGAGLISGSTDNLGNSFATQKLMSTKWPLTVLLMELSETLRVFDADLHLGWTRRDFNQEADDLSNEKFGGFNPSRRIPIEGHAIPWLVLPEMMEASHALYEEICAERGTAKSRTSSGPKRAKAGSKLRDTDPWQPFLVFIFASHDCDLYQHLCIERLQVGLLALDSPPDSDRNSWGSGSPTHSAASLSPGGCNGVLRGAPPPVSLVSAPPLPPPQIQQGSGVGHASGQTVSLKGLGDLVAHASPLSSRGVPGASPRWGVSQTMGSLPSPSGLIDNPAQIWQDITSLGEEFDVEAWCKHARESGRHQGEQIAELAGVILRLQKAVLFLANNARGQGSAGPASIGGSRTSMASVASAGGVGTGSERLRWSRSQGLPGPPAGSLRVEGPSAVRSGSPRVASSASKPGLGVVRHMPVAGSAQLHSQSFGPGGLSAGSPRHT</sequence>
<feature type="compositionally biased region" description="Low complexity" evidence="1">
    <location>
        <begin position="887"/>
        <end position="899"/>
    </location>
</feature>
<feature type="compositionally biased region" description="Low complexity" evidence="1">
    <location>
        <begin position="907"/>
        <end position="925"/>
    </location>
</feature>
<dbReference type="PANTHER" id="PTHR33050:SF7">
    <property type="entry name" value="RIBONUCLEASE H"/>
    <property type="match status" value="1"/>
</dbReference>
<feature type="region of interest" description="Disordered" evidence="1">
    <location>
        <begin position="319"/>
        <end position="381"/>
    </location>
</feature>
<feature type="compositionally biased region" description="Polar residues" evidence="1">
    <location>
        <begin position="1714"/>
        <end position="1727"/>
    </location>
</feature>